<reference evidence="3" key="1">
    <citation type="submission" date="2016-10" db="EMBL/GenBank/DDBJ databases">
        <authorList>
            <person name="Varghese N."/>
            <person name="Submissions S."/>
        </authorList>
    </citation>
    <scope>NUCLEOTIDE SEQUENCE [LARGE SCALE GENOMIC DNA]</scope>
    <source>
        <strain evidence="3">DSM 17044</strain>
    </source>
</reference>
<gene>
    <name evidence="2" type="ORF">SAMN05444354_120138</name>
</gene>
<dbReference type="EMBL" id="FOAP01000020">
    <property type="protein sequence ID" value="SEM66438.1"/>
    <property type="molecule type" value="Genomic_DNA"/>
</dbReference>
<dbReference type="Proteomes" id="UP000182719">
    <property type="component" value="Unassembled WGS sequence"/>
</dbReference>
<dbReference type="AlphaFoldDB" id="A0A1H8A9D8"/>
<dbReference type="RefSeq" id="WP_075009913.1">
    <property type="nucleotide sequence ID" value="NZ_FOAP01000020.1"/>
</dbReference>
<organism evidence="2 3">
    <name type="scientific">Stigmatella aurantiaca</name>
    <dbReference type="NCBI Taxonomy" id="41"/>
    <lineage>
        <taxon>Bacteria</taxon>
        <taxon>Pseudomonadati</taxon>
        <taxon>Myxococcota</taxon>
        <taxon>Myxococcia</taxon>
        <taxon>Myxococcales</taxon>
        <taxon>Cystobacterineae</taxon>
        <taxon>Archangiaceae</taxon>
        <taxon>Stigmatella</taxon>
    </lineage>
</organism>
<protein>
    <submittedName>
        <fullName evidence="2">Uncharacterized protein</fullName>
    </submittedName>
</protein>
<evidence type="ECO:0000313" key="2">
    <source>
        <dbReference type="EMBL" id="SEM66438.1"/>
    </source>
</evidence>
<feature type="compositionally biased region" description="Low complexity" evidence="1">
    <location>
        <begin position="23"/>
        <end position="45"/>
    </location>
</feature>
<sequence>MTSPVGASGSRPISPPPSAGVQPGAPAAPTPNAVPAAATPEPANPHLSDFTQTDRLRTEIGVQAQNNPSLYGSLVGTVNGMLQAGGYGISPASQRSVMENLRGVSQGTMPQSEAHFREARTFARDAFQSLIHGRPLQADMELFGATINLIGGVGMSAVEGIQGAFAPRSPPTQGGGGGW</sequence>
<evidence type="ECO:0000256" key="1">
    <source>
        <dbReference type="SAM" id="MobiDB-lite"/>
    </source>
</evidence>
<keyword evidence="3" id="KW-1185">Reference proteome</keyword>
<proteinExistence type="predicted"/>
<name>A0A1H8A9D8_STIAU</name>
<dbReference type="OrthoDB" id="5525225at2"/>
<accession>A0A1H8A9D8</accession>
<evidence type="ECO:0000313" key="3">
    <source>
        <dbReference type="Proteomes" id="UP000182719"/>
    </source>
</evidence>
<feature type="region of interest" description="Disordered" evidence="1">
    <location>
        <begin position="1"/>
        <end position="49"/>
    </location>
</feature>